<accession>A0A1T4XXI6</accession>
<sequence length="110" mass="13104">MQLILHIPQLQYHLNSSETIQFNELPLIRMVEQCSEIMTHDVRRKVYYLKDMVFCEMTFHQVEIYYANNQIVFSYSPSCVDVGERITRKLTKHNISHVPVQKSFALTLKR</sequence>
<proteinExistence type="predicted"/>
<gene>
    <name evidence="1" type="ORF">SAMN04244570_1392</name>
</gene>
<dbReference type="Proteomes" id="UP000190042">
    <property type="component" value="Unassembled WGS sequence"/>
</dbReference>
<dbReference type="EMBL" id="FUYJ01000002">
    <property type="protein sequence ID" value="SKA94240.1"/>
    <property type="molecule type" value="Genomic_DNA"/>
</dbReference>
<name>A0A1T4XXI6_9BACL</name>
<dbReference type="AlphaFoldDB" id="A0A1T4XXI6"/>
<evidence type="ECO:0000313" key="2">
    <source>
        <dbReference type="Proteomes" id="UP000190042"/>
    </source>
</evidence>
<dbReference type="RefSeq" id="WP_078817049.1">
    <property type="nucleotide sequence ID" value="NZ_FUYJ01000002.1"/>
</dbReference>
<keyword evidence="2" id="KW-1185">Reference proteome</keyword>
<reference evidence="2" key="1">
    <citation type="submission" date="2017-02" db="EMBL/GenBank/DDBJ databases">
        <authorList>
            <person name="Varghese N."/>
            <person name="Submissions S."/>
        </authorList>
    </citation>
    <scope>NUCLEOTIDE SEQUENCE [LARGE SCALE GENOMIC DNA]</scope>
    <source>
        <strain evidence="2">DSM 23966</strain>
    </source>
</reference>
<protein>
    <submittedName>
        <fullName evidence="1">Uncharacterized protein</fullName>
    </submittedName>
</protein>
<organism evidence="1 2">
    <name type="scientific">Sporosarcina newyorkensis</name>
    <dbReference type="NCBI Taxonomy" id="759851"/>
    <lineage>
        <taxon>Bacteria</taxon>
        <taxon>Bacillati</taxon>
        <taxon>Bacillota</taxon>
        <taxon>Bacilli</taxon>
        <taxon>Bacillales</taxon>
        <taxon>Caryophanaceae</taxon>
        <taxon>Sporosarcina</taxon>
    </lineage>
</organism>
<evidence type="ECO:0000313" key="1">
    <source>
        <dbReference type="EMBL" id="SKA94240.1"/>
    </source>
</evidence>